<comment type="caution">
    <text evidence="1">The sequence shown here is derived from an EMBL/GenBank/DDBJ whole genome shotgun (WGS) entry which is preliminary data.</text>
</comment>
<reference evidence="1" key="1">
    <citation type="journal article" date="2014" name="Front. Microbiol.">
        <title>High frequency of phylogenetically diverse reductive dehalogenase-homologous genes in deep subseafloor sedimentary metagenomes.</title>
        <authorList>
            <person name="Kawai M."/>
            <person name="Futagami T."/>
            <person name="Toyoda A."/>
            <person name="Takaki Y."/>
            <person name="Nishi S."/>
            <person name="Hori S."/>
            <person name="Arai W."/>
            <person name="Tsubouchi T."/>
            <person name="Morono Y."/>
            <person name="Uchiyama I."/>
            <person name="Ito T."/>
            <person name="Fujiyama A."/>
            <person name="Inagaki F."/>
            <person name="Takami H."/>
        </authorList>
    </citation>
    <scope>NUCLEOTIDE SEQUENCE</scope>
    <source>
        <strain evidence="1">Expedition CK06-06</strain>
    </source>
</reference>
<dbReference type="EMBL" id="BARS01010793">
    <property type="protein sequence ID" value="GAF97396.1"/>
    <property type="molecule type" value="Genomic_DNA"/>
</dbReference>
<dbReference type="AlphaFoldDB" id="X0UDK3"/>
<proteinExistence type="predicted"/>
<dbReference type="Gene3D" id="2.20.28.160">
    <property type="match status" value="1"/>
</dbReference>
<name>X0UDK3_9ZZZZ</name>
<sequence length="58" mass="6421">MVKCECPSCYFEIELDEGTIEGEVIPCPDCGVDLEIIKIDGEIAKAEIAEITEEDWGE</sequence>
<organism evidence="1">
    <name type="scientific">marine sediment metagenome</name>
    <dbReference type="NCBI Taxonomy" id="412755"/>
    <lineage>
        <taxon>unclassified sequences</taxon>
        <taxon>metagenomes</taxon>
        <taxon>ecological metagenomes</taxon>
    </lineage>
</organism>
<gene>
    <name evidence="1" type="ORF">S01H1_19873</name>
</gene>
<dbReference type="Pfam" id="PF21344">
    <property type="entry name" value="Zn_ribbon_LysW"/>
    <property type="match status" value="1"/>
</dbReference>
<evidence type="ECO:0000313" key="1">
    <source>
        <dbReference type="EMBL" id="GAF97396.1"/>
    </source>
</evidence>
<dbReference type="InterPro" id="IPR005906">
    <property type="entry name" value="LysW"/>
</dbReference>
<dbReference type="PANTHER" id="PTHR40393:SF1">
    <property type="entry name" value="LYSINE BIOSYNTHESIS PROTEIN-RELATED"/>
    <property type="match status" value="1"/>
</dbReference>
<accession>X0UDK3</accession>
<dbReference type="PANTHER" id="PTHR40393">
    <property type="entry name" value="LYSINE BIOSYNTHESIS PROTEIN-RELATED-RELATED"/>
    <property type="match status" value="1"/>
</dbReference>
<evidence type="ECO:0008006" key="2">
    <source>
        <dbReference type="Google" id="ProtNLM"/>
    </source>
</evidence>
<protein>
    <recommendedName>
        <fullName evidence="2">Lysine biosynthesis protein LysW</fullName>
    </recommendedName>
</protein>